<reference evidence="5" key="1">
    <citation type="submission" date="2016-10" db="EMBL/GenBank/DDBJ databases">
        <authorList>
            <person name="Varghese N."/>
            <person name="Submissions S."/>
        </authorList>
    </citation>
    <scope>NUCLEOTIDE SEQUENCE [LARGE SCALE GENOMIC DNA]</scope>
    <source>
        <strain evidence="5">DSM 23920</strain>
    </source>
</reference>
<evidence type="ECO:0000313" key="5">
    <source>
        <dbReference type="Proteomes" id="UP000199656"/>
    </source>
</evidence>
<dbReference type="Proteomes" id="UP000199656">
    <property type="component" value="Unassembled WGS sequence"/>
</dbReference>
<keyword evidence="2" id="KW-0175">Coiled coil</keyword>
<sequence length="421" mass="48599">MRSIRYLLLACIIPVIPASLHAQNNLSLVETLQAAQKNNPFLRPASLDISIAQSDVITAGLRPNPVLNNQTLQLLGTEHFQPGTNFYNSHNNQSWWQLTKEFQFSGQRKLKQEVANRNVVTAERNYADIERNVLTSAGNKWLDVWFNKINLTLVQEAKDNIDSLLKIQQIRLKNQVISSSELLRTQLLLEQYQLQYRNAEQDYNNELQNLKLMIGRTDSISINEKDTAINYIATTRIDSLLQLSLQQRPDVQVVQSSIESAKSNIRLQRSLAKPVPELGVIYNPQNTIQYAGIYGTIPLPFFNRNQGEIRKSRLQLQQSEQSLSALQQQVQTEVQNAWRSFQLSRETMTKYRNIIEKSETVLQSVKYAYTRGGTTIIDFLDAQRTWFDTQKMYYEALYNYRKNYLQLLSVTGLINQYTQVL</sequence>
<dbReference type="SUPFAM" id="SSF56954">
    <property type="entry name" value="Outer membrane efflux proteins (OEP)"/>
    <property type="match status" value="1"/>
</dbReference>
<evidence type="ECO:0000256" key="2">
    <source>
        <dbReference type="SAM" id="Coils"/>
    </source>
</evidence>
<dbReference type="InterPro" id="IPR003423">
    <property type="entry name" value="OMP_efflux"/>
</dbReference>
<dbReference type="EMBL" id="FNRL01000031">
    <property type="protein sequence ID" value="SEB03380.1"/>
    <property type="molecule type" value="Genomic_DNA"/>
</dbReference>
<dbReference type="AlphaFoldDB" id="A0A1H4G2W4"/>
<evidence type="ECO:0000313" key="4">
    <source>
        <dbReference type="EMBL" id="SEB03380.1"/>
    </source>
</evidence>
<accession>A0A1H4G2W4</accession>
<dbReference type="InterPro" id="IPR010131">
    <property type="entry name" value="MdtP/NodT-like"/>
</dbReference>
<feature type="coiled-coil region" evidence="2">
    <location>
        <begin position="182"/>
        <end position="209"/>
    </location>
</feature>
<dbReference type="RefSeq" id="WP_089765011.1">
    <property type="nucleotide sequence ID" value="NZ_BKAT01000053.1"/>
</dbReference>
<gene>
    <name evidence="4" type="ORF">SAMN05660909_04857</name>
</gene>
<evidence type="ECO:0000256" key="3">
    <source>
        <dbReference type="SAM" id="SignalP"/>
    </source>
</evidence>
<dbReference type="Gene3D" id="1.20.1600.10">
    <property type="entry name" value="Outer membrane efflux proteins (OEP)"/>
    <property type="match status" value="1"/>
</dbReference>
<dbReference type="GO" id="GO:0015562">
    <property type="term" value="F:efflux transmembrane transporter activity"/>
    <property type="evidence" value="ECO:0007669"/>
    <property type="project" value="InterPro"/>
</dbReference>
<feature type="coiled-coil region" evidence="2">
    <location>
        <begin position="309"/>
        <end position="336"/>
    </location>
</feature>
<feature type="signal peptide" evidence="3">
    <location>
        <begin position="1"/>
        <end position="22"/>
    </location>
</feature>
<dbReference type="OrthoDB" id="9791261at2"/>
<comment type="similarity">
    <text evidence="1">Belongs to the outer membrane factor (OMF) (TC 1.B.17) family.</text>
</comment>
<dbReference type="PANTHER" id="PTHR30203">
    <property type="entry name" value="OUTER MEMBRANE CATION EFFLUX PROTEIN"/>
    <property type="match status" value="1"/>
</dbReference>
<protein>
    <submittedName>
        <fullName evidence="4">Outer membrane protein, cobalt-zinc-cadmium efflux system</fullName>
    </submittedName>
</protein>
<organism evidence="4 5">
    <name type="scientific">Chitinophaga terrae</name>
    <name type="common">ex Kim and Jung 2007</name>
    <dbReference type="NCBI Taxonomy" id="408074"/>
    <lineage>
        <taxon>Bacteria</taxon>
        <taxon>Pseudomonadati</taxon>
        <taxon>Bacteroidota</taxon>
        <taxon>Chitinophagia</taxon>
        <taxon>Chitinophagales</taxon>
        <taxon>Chitinophagaceae</taxon>
        <taxon>Chitinophaga</taxon>
    </lineage>
</organism>
<dbReference type="PANTHER" id="PTHR30203:SF24">
    <property type="entry name" value="BLR4935 PROTEIN"/>
    <property type="match status" value="1"/>
</dbReference>
<evidence type="ECO:0000256" key="1">
    <source>
        <dbReference type="ARBA" id="ARBA00007613"/>
    </source>
</evidence>
<keyword evidence="3" id="KW-0732">Signal</keyword>
<keyword evidence="5" id="KW-1185">Reference proteome</keyword>
<dbReference type="STRING" id="408074.SAMN05660909_04857"/>
<proteinExistence type="inferred from homology"/>
<name>A0A1H4G2W4_9BACT</name>
<feature type="chain" id="PRO_5011650727" evidence="3">
    <location>
        <begin position="23"/>
        <end position="421"/>
    </location>
</feature>
<dbReference type="Pfam" id="PF02321">
    <property type="entry name" value="OEP"/>
    <property type="match status" value="1"/>
</dbReference>